<organism evidence="1 2">
    <name type="scientific">Paenibacillus cremeus</name>
    <dbReference type="NCBI Taxonomy" id="2163881"/>
    <lineage>
        <taxon>Bacteria</taxon>
        <taxon>Bacillati</taxon>
        <taxon>Bacillota</taxon>
        <taxon>Bacilli</taxon>
        <taxon>Bacillales</taxon>
        <taxon>Paenibacillaceae</taxon>
        <taxon>Paenibacillus</taxon>
    </lineage>
</organism>
<accession>A0A559KE69</accession>
<dbReference type="RefSeq" id="WP_144845506.1">
    <property type="nucleotide sequence ID" value="NZ_VNJI01000008.1"/>
</dbReference>
<evidence type="ECO:0000313" key="1">
    <source>
        <dbReference type="EMBL" id="TVY10427.1"/>
    </source>
</evidence>
<dbReference type="EMBL" id="VNJI01000008">
    <property type="protein sequence ID" value="TVY10427.1"/>
    <property type="molecule type" value="Genomic_DNA"/>
</dbReference>
<reference evidence="1 2" key="1">
    <citation type="submission" date="2019-07" db="EMBL/GenBank/DDBJ databases">
        <authorList>
            <person name="Kim J."/>
        </authorList>
    </citation>
    <scope>NUCLEOTIDE SEQUENCE [LARGE SCALE GENOMIC DNA]</scope>
    <source>
        <strain evidence="1 2">JC52</strain>
    </source>
</reference>
<dbReference type="Proteomes" id="UP000317036">
    <property type="component" value="Unassembled WGS sequence"/>
</dbReference>
<dbReference type="AlphaFoldDB" id="A0A559KE69"/>
<dbReference type="Pfam" id="PF13370">
    <property type="entry name" value="Fer4_13"/>
    <property type="match status" value="1"/>
</dbReference>
<name>A0A559KE69_9BACL</name>
<sequence>MARRLNTNVAGDLYVNDACINCDTCRQLAPDTFAEIGGYSAVSCQPVAIIWRGIGRSKGWKASKITAGTHGRSK</sequence>
<protein>
    <submittedName>
        <fullName evidence="1">Ferredoxin</fullName>
    </submittedName>
</protein>
<keyword evidence="2" id="KW-1185">Reference proteome</keyword>
<proteinExistence type="predicted"/>
<comment type="caution">
    <text evidence="1">The sequence shown here is derived from an EMBL/GenBank/DDBJ whole genome shotgun (WGS) entry which is preliminary data.</text>
</comment>
<dbReference type="OrthoDB" id="9802248at2"/>
<gene>
    <name evidence="1" type="ORF">FPZ49_08510</name>
</gene>
<evidence type="ECO:0000313" key="2">
    <source>
        <dbReference type="Proteomes" id="UP000317036"/>
    </source>
</evidence>